<dbReference type="AlphaFoldDB" id="A0A1M6RZ89"/>
<keyword evidence="3" id="KW-1185">Reference proteome</keyword>
<dbReference type="Gene3D" id="3.30.70.2660">
    <property type="match status" value="1"/>
</dbReference>
<gene>
    <name evidence="2" type="ORF">SAMN02745227_02142</name>
</gene>
<proteinExistence type="predicted"/>
<dbReference type="Proteomes" id="UP000243547">
    <property type="component" value="Unassembled WGS sequence"/>
</dbReference>
<evidence type="ECO:0000313" key="3">
    <source>
        <dbReference type="Proteomes" id="UP000243547"/>
    </source>
</evidence>
<dbReference type="STRING" id="1120989.SAMN02745227_02142"/>
<evidence type="ECO:0000313" key="2">
    <source>
        <dbReference type="EMBL" id="SHK37872.1"/>
    </source>
</evidence>
<accession>A0A1M6RZ89</accession>
<dbReference type="NCBIfam" id="TIGR02593">
    <property type="entry name" value="CRISPR_cas5"/>
    <property type="match status" value="1"/>
</dbReference>
<evidence type="ECO:0000256" key="1">
    <source>
        <dbReference type="ARBA" id="ARBA00023118"/>
    </source>
</evidence>
<dbReference type="GO" id="GO:0051607">
    <property type="term" value="P:defense response to virus"/>
    <property type="evidence" value="ECO:0007669"/>
    <property type="project" value="UniProtKB-KW"/>
</dbReference>
<organism evidence="2 3">
    <name type="scientific">Anaerobranca californiensis DSM 14826</name>
    <dbReference type="NCBI Taxonomy" id="1120989"/>
    <lineage>
        <taxon>Bacteria</taxon>
        <taxon>Bacillati</taxon>
        <taxon>Bacillota</taxon>
        <taxon>Clostridia</taxon>
        <taxon>Eubacteriales</taxon>
        <taxon>Proteinivoracaceae</taxon>
        <taxon>Anaerobranca</taxon>
    </lineage>
</organism>
<sequence length="244" mass="28524">MASEVVIFDIVGCMGHFRKYYTNSSSLSYSVPTRTNLIGLVAGVMGYQRDSYYSELNSEKLQLALQKLTKTRKIIQSLNYMKITTKKHFTEPTEHTQIPFEIIMGEGDSLKYRVYLSHCDPTFLKEFEERIKNKKYFFPPYLGAAPFSCKLEYVNREKVEKVRVNDSVYISTVIPLDKVKHKGLDFKKLNFEYALVKEKMPRDFEGERVIKEVNSYLFDENCNPIPIVLDDSYYQVRGTNILYM</sequence>
<dbReference type="EMBL" id="FRAI01000041">
    <property type="protein sequence ID" value="SHK37872.1"/>
    <property type="molecule type" value="Genomic_DNA"/>
</dbReference>
<protein>
    <submittedName>
        <fullName evidence="2">CRISPR-associated protein Cas5h</fullName>
    </submittedName>
</protein>
<keyword evidence="1" id="KW-0051">Antiviral defense</keyword>
<reference evidence="3" key="1">
    <citation type="submission" date="2016-11" db="EMBL/GenBank/DDBJ databases">
        <authorList>
            <person name="Varghese N."/>
            <person name="Submissions S."/>
        </authorList>
    </citation>
    <scope>NUCLEOTIDE SEQUENCE [LARGE SCALE GENOMIC DNA]</scope>
    <source>
        <strain evidence="3">DSM 14826</strain>
    </source>
</reference>
<dbReference type="InterPro" id="IPR013422">
    <property type="entry name" value="CRISPR-assoc_prot_Cas5_N"/>
</dbReference>
<name>A0A1M6RZ89_9FIRM</name>